<dbReference type="WBParaSite" id="TASK_0000280601-mRNA-1">
    <property type="protein sequence ID" value="TASK_0000280601-mRNA-1"/>
    <property type="gene ID" value="TASK_0000280601"/>
</dbReference>
<protein>
    <submittedName>
        <fullName evidence="4">Secreted protein</fullName>
    </submittedName>
</protein>
<feature type="transmembrane region" description="Helical" evidence="1">
    <location>
        <begin position="20"/>
        <end position="37"/>
    </location>
</feature>
<dbReference type="EMBL" id="UYRS01003218">
    <property type="protein sequence ID" value="VDK26230.1"/>
    <property type="molecule type" value="Genomic_DNA"/>
</dbReference>
<dbReference type="AlphaFoldDB" id="A0A0R3VZG2"/>
<keyword evidence="1" id="KW-0472">Membrane</keyword>
<evidence type="ECO:0000313" key="4">
    <source>
        <dbReference type="WBParaSite" id="TASK_0000280601-mRNA-1"/>
    </source>
</evidence>
<sequence length="92" mass="9744">MATTTTASSSGSETTSETTAAAAAMAAFPAFVWMGVTHQRPESLAPAASIVMTGLQVSPLTWVLLPKRLNPTVLWRVNHGFAVLPSRGMHHK</sequence>
<organism evidence="4">
    <name type="scientific">Taenia asiatica</name>
    <name type="common">Asian tapeworm</name>
    <dbReference type="NCBI Taxonomy" id="60517"/>
    <lineage>
        <taxon>Eukaryota</taxon>
        <taxon>Metazoa</taxon>
        <taxon>Spiralia</taxon>
        <taxon>Lophotrochozoa</taxon>
        <taxon>Platyhelminthes</taxon>
        <taxon>Cestoda</taxon>
        <taxon>Eucestoda</taxon>
        <taxon>Cyclophyllidea</taxon>
        <taxon>Taeniidae</taxon>
        <taxon>Taenia</taxon>
    </lineage>
</organism>
<dbReference type="Proteomes" id="UP000282613">
    <property type="component" value="Unassembled WGS sequence"/>
</dbReference>
<feature type="transmembrane region" description="Helical" evidence="1">
    <location>
        <begin position="44"/>
        <end position="65"/>
    </location>
</feature>
<keyword evidence="3" id="KW-1185">Reference proteome</keyword>
<evidence type="ECO:0000256" key="1">
    <source>
        <dbReference type="SAM" id="Phobius"/>
    </source>
</evidence>
<evidence type="ECO:0000313" key="3">
    <source>
        <dbReference type="Proteomes" id="UP000282613"/>
    </source>
</evidence>
<evidence type="ECO:0000313" key="2">
    <source>
        <dbReference type="EMBL" id="VDK26230.1"/>
    </source>
</evidence>
<reference evidence="4" key="1">
    <citation type="submission" date="2017-02" db="UniProtKB">
        <authorList>
            <consortium name="WormBaseParasite"/>
        </authorList>
    </citation>
    <scope>IDENTIFICATION</scope>
</reference>
<keyword evidence="1" id="KW-1133">Transmembrane helix</keyword>
<gene>
    <name evidence="2" type="ORF">TASK_LOCUS2807</name>
</gene>
<keyword evidence="1" id="KW-0812">Transmembrane</keyword>
<reference evidence="2 3" key="2">
    <citation type="submission" date="2018-11" db="EMBL/GenBank/DDBJ databases">
        <authorList>
            <consortium name="Pathogen Informatics"/>
        </authorList>
    </citation>
    <scope>NUCLEOTIDE SEQUENCE [LARGE SCALE GENOMIC DNA]</scope>
</reference>
<name>A0A0R3VZG2_TAEAS</name>
<proteinExistence type="predicted"/>
<accession>A0A0R3VZG2</accession>